<dbReference type="EMBL" id="JACEIO010000006">
    <property type="protein sequence ID" value="MBA4536384.1"/>
    <property type="molecule type" value="Genomic_DNA"/>
</dbReference>
<dbReference type="InterPro" id="IPR008792">
    <property type="entry name" value="PQQD"/>
</dbReference>
<dbReference type="Gene3D" id="1.10.10.1150">
    <property type="entry name" value="Coenzyme PQQ synthesis protein D (PqqD)"/>
    <property type="match status" value="1"/>
</dbReference>
<dbReference type="Pfam" id="PF05402">
    <property type="entry name" value="PqqD"/>
    <property type="match status" value="1"/>
</dbReference>
<gene>
    <name evidence="2" type="ORF">G4D64_04270</name>
    <name evidence="1" type="ORF">H1Z61_04305</name>
</gene>
<proteinExistence type="predicted"/>
<keyword evidence="3" id="KW-1185">Reference proteome</keyword>
<organism evidence="2 3">
    <name type="scientific">Bacillus aquiflavi</name>
    <dbReference type="NCBI Taxonomy" id="2672567"/>
    <lineage>
        <taxon>Bacteria</taxon>
        <taxon>Bacillati</taxon>
        <taxon>Bacillota</taxon>
        <taxon>Bacilli</taxon>
        <taxon>Bacillales</taxon>
        <taxon>Bacillaceae</taxon>
        <taxon>Bacillus</taxon>
    </lineage>
</organism>
<evidence type="ECO:0000313" key="2">
    <source>
        <dbReference type="EMBL" id="NEY80752.1"/>
    </source>
</evidence>
<evidence type="ECO:0000313" key="4">
    <source>
        <dbReference type="Proteomes" id="UP000570010"/>
    </source>
</evidence>
<name>A0A6B3VUV3_9BACI</name>
<dbReference type="InterPro" id="IPR041881">
    <property type="entry name" value="PqqD_sf"/>
</dbReference>
<comment type="caution">
    <text evidence="2">The sequence shown here is derived from an EMBL/GenBank/DDBJ whole genome shotgun (WGS) entry which is preliminary data.</text>
</comment>
<protein>
    <submittedName>
        <fullName evidence="2">PqqD family protein</fullName>
    </submittedName>
</protein>
<dbReference type="EMBL" id="JAAIWN010000006">
    <property type="protein sequence ID" value="NEY80752.1"/>
    <property type="molecule type" value="Genomic_DNA"/>
</dbReference>
<accession>A0A6B3VUV3</accession>
<evidence type="ECO:0000313" key="3">
    <source>
        <dbReference type="Proteomes" id="UP000472971"/>
    </source>
</evidence>
<dbReference type="RefSeq" id="WP_163240458.1">
    <property type="nucleotide sequence ID" value="NZ_CP082780.1"/>
</dbReference>
<reference evidence="1 4" key="2">
    <citation type="submission" date="2020-07" db="EMBL/GenBank/DDBJ databases">
        <authorList>
            <person name="Feng H."/>
        </authorList>
    </citation>
    <scope>NUCLEOTIDE SEQUENCE [LARGE SCALE GENOMIC DNA]</scope>
    <source>
        <strain evidence="4">s-12</strain>
        <strain evidence="1">S-12</strain>
    </source>
</reference>
<sequence>MNDIYKKNIMFRFRIIGNKNILIGNSKTYELNETGKFIWSSIDGKSSVKDIKEQIINEYHCDDKVAEGDLKNFLAFLTSINAVKIS</sequence>
<evidence type="ECO:0000313" key="1">
    <source>
        <dbReference type="EMBL" id="MBA4536384.1"/>
    </source>
</evidence>
<dbReference type="Proteomes" id="UP000472971">
    <property type="component" value="Unassembled WGS sequence"/>
</dbReference>
<reference evidence="2 3" key="1">
    <citation type="submission" date="2020-02" db="EMBL/GenBank/DDBJ databases">
        <title>Bacillus aquiflavi sp. nov., isolated from yellow water of strong flavor Chinese baijiu in Yibin region of China.</title>
        <authorList>
            <person name="Xie J."/>
        </authorList>
    </citation>
    <scope>NUCLEOTIDE SEQUENCE [LARGE SCALE GENOMIC DNA]</scope>
    <source>
        <strain evidence="2 3">3H-10</strain>
    </source>
</reference>
<dbReference type="Proteomes" id="UP000570010">
    <property type="component" value="Unassembled WGS sequence"/>
</dbReference>
<dbReference type="AlphaFoldDB" id="A0A6B3VUV3"/>